<dbReference type="Gene3D" id="3.40.50.620">
    <property type="entry name" value="HUPs"/>
    <property type="match status" value="1"/>
</dbReference>
<feature type="domain" description="Electron transfer flavoprotein alpha/beta-subunit N-terminal" evidence="2">
    <location>
        <begin position="29"/>
        <end position="188"/>
    </location>
</feature>
<proteinExistence type="predicted"/>
<keyword evidence="1" id="KW-0813">Transport</keyword>
<keyword evidence="4" id="KW-1185">Reference proteome</keyword>
<dbReference type="SUPFAM" id="SSF52402">
    <property type="entry name" value="Adenine nucleotide alpha hydrolases-like"/>
    <property type="match status" value="1"/>
</dbReference>
<name>A0A3S3RI42_9GAMM</name>
<reference evidence="3 4" key="1">
    <citation type="submission" date="2018-11" db="EMBL/GenBank/DDBJ databases">
        <title>Photobacterium sp. BEI247 sp. nov., a marine bacterium isolated from Yongle Blue Hole in the South China Sea.</title>
        <authorList>
            <person name="Wang X."/>
        </authorList>
    </citation>
    <scope>NUCLEOTIDE SEQUENCE [LARGE SCALE GENOMIC DNA]</scope>
    <source>
        <strain evidence="4">BEI247</strain>
    </source>
</reference>
<evidence type="ECO:0000259" key="2">
    <source>
        <dbReference type="Pfam" id="PF01012"/>
    </source>
</evidence>
<dbReference type="OrthoDB" id="5598152at2"/>
<evidence type="ECO:0000313" key="3">
    <source>
        <dbReference type="EMBL" id="RWX55917.1"/>
    </source>
</evidence>
<keyword evidence="1" id="KW-0249">Electron transport</keyword>
<dbReference type="InterPro" id="IPR014729">
    <property type="entry name" value="Rossmann-like_a/b/a_fold"/>
</dbReference>
<evidence type="ECO:0000256" key="1">
    <source>
        <dbReference type="ARBA" id="ARBA00022982"/>
    </source>
</evidence>
<gene>
    <name evidence="3" type="ORF">EDI28_10820</name>
</gene>
<sequence length="280" mass="30040">MLCEPLKIMVLVSTGMHPLTGGPCRASLDAQAIELALQQAGALIEVIHAGNAGELEQSALRDYLGMGIGQITVLKLPEFSDPLSALAQYVNEAEPDLVLCGEQAEWGEASGLLPYLLADQLGWAIVPHIAGLVGVADGHIELLQALPRGQRRKLLVKQAVMVTINGAAPQARQSAFLKARDGTINVLESEYDSEHESELELAADSEQSQWQLQPAKQRPKRLKIITAKTAAERMKAATTVTPGQAGKVLQDTSPQQAAEAILALLREEGLLKRAPFKPLN</sequence>
<dbReference type="Pfam" id="PF01012">
    <property type="entry name" value="ETF"/>
    <property type="match status" value="1"/>
</dbReference>
<organism evidence="3 4">
    <name type="scientific">Photobacterium chitinilyticum</name>
    <dbReference type="NCBI Taxonomy" id="2485123"/>
    <lineage>
        <taxon>Bacteria</taxon>
        <taxon>Pseudomonadati</taxon>
        <taxon>Pseudomonadota</taxon>
        <taxon>Gammaproteobacteria</taxon>
        <taxon>Vibrionales</taxon>
        <taxon>Vibrionaceae</taxon>
        <taxon>Photobacterium</taxon>
    </lineage>
</organism>
<protein>
    <submittedName>
        <fullName evidence="3">Electron transfer flavoprotein subunit beta</fullName>
    </submittedName>
</protein>
<dbReference type="Proteomes" id="UP000287563">
    <property type="component" value="Unassembled WGS sequence"/>
</dbReference>
<evidence type="ECO:0000313" key="4">
    <source>
        <dbReference type="Proteomes" id="UP000287563"/>
    </source>
</evidence>
<dbReference type="AlphaFoldDB" id="A0A3S3RI42"/>
<accession>A0A3S3RI42</accession>
<comment type="caution">
    <text evidence="3">The sequence shown here is derived from an EMBL/GenBank/DDBJ whole genome shotgun (WGS) entry which is preliminary data.</text>
</comment>
<dbReference type="EMBL" id="RJLM01000003">
    <property type="protein sequence ID" value="RWX55917.1"/>
    <property type="molecule type" value="Genomic_DNA"/>
</dbReference>
<dbReference type="InterPro" id="IPR014730">
    <property type="entry name" value="ETF_a/b_N"/>
</dbReference>